<accession>A0ABQ8JIB9</accession>
<protein>
    <submittedName>
        <fullName evidence="1">Uncharacterized protein</fullName>
    </submittedName>
</protein>
<dbReference type="Proteomes" id="UP000887458">
    <property type="component" value="Unassembled WGS sequence"/>
</dbReference>
<reference evidence="1 2" key="1">
    <citation type="journal article" date="2018" name="J. Allergy Clin. Immunol.">
        <title>High-quality assembly of Dermatophagoides pteronyssinus genome and transcriptome reveals a wide range of novel allergens.</title>
        <authorList>
            <person name="Liu X.Y."/>
            <person name="Yang K.Y."/>
            <person name="Wang M.Q."/>
            <person name="Kwok J.S."/>
            <person name="Zeng X."/>
            <person name="Yang Z."/>
            <person name="Xiao X.J."/>
            <person name="Lau C.P."/>
            <person name="Li Y."/>
            <person name="Huang Z.M."/>
            <person name="Ba J.G."/>
            <person name="Yim A.K."/>
            <person name="Ouyang C.Y."/>
            <person name="Ngai S.M."/>
            <person name="Chan T.F."/>
            <person name="Leung E.L."/>
            <person name="Liu L."/>
            <person name="Liu Z.G."/>
            <person name="Tsui S.K."/>
        </authorList>
    </citation>
    <scope>NUCLEOTIDE SEQUENCE [LARGE SCALE GENOMIC DNA]</scope>
    <source>
        <strain evidence="1">Derp</strain>
    </source>
</reference>
<gene>
    <name evidence="1" type="ORF">DERP_003031</name>
</gene>
<proteinExistence type="predicted"/>
<sequence length="85" mass="10253">MDLLLSRYDRSIDRSQYFHNDDDDDDKKQIEKKICKLCKLHGCYDMAKIKLNLYKNKATSVDWFTVKQQKKKFQEISCELNRITD</sequence>
<keyword evidence="2" id="KW-1185">Reference proteome</keyword>
<comment type="caution">
    <text evidence="1">The sequence shown here is derived from an EMBL/GenBank/DDBJ whole genome shotgun (WGS) entry which is preliminary data.</text>
</comment>
<organism evidence="1 2">
    <name type="scientific">Dermatophagoides pteronyssinus</name>
    <name type="common">European house dust mite</name>
    <dbReference type="NCBI Taxonomy" id="6956"/>
    <lineage>
        <taxon>Eukaryota</taxon>
        <taxon>Metazoa</taxon>
        <taxon>Ecdysozoa</taxon>
        <taxon>Arthropoda</taxon>
        <taxon>Chelicerata</taxon>
        <taxon>Arachnida</taxon>
        <taxon>Acari</taxon>
        <taxon>Acariformes</taxon>
        <taxon>Sarcoptiformes</taxon>
        <taxon>Astigmata</taxon>
        <taxon>Psoroptidia</taxon>
        <taxon>Analgoidea</taxon>
        <taxon>Pyroglyphidae</taxon>
        <taxon>Dermatophagoidinae</taxon>
        <taxon>Dermatophagoides</taxon>
    </lineage>
</organism>
<evidence type="ECO:0000313" key="2">
    <source>
        <dbReference type="Proteomes" id="UP000887458"/>
    </source>
</evidence>
<evidence type="ECO:0000313" key="1">
    <source>
        <dbReference type="EMBL" id="KAH9422356.1"/>
    </source>
</evidence>
<dbReference type="EMBL" id="NJHN03000036">
    <property type="protein sequence ID" value="KAH9422356.1"/>
    <property type="molecule type" value="Genomic_DNA"/>
</dbReference>
<name>A0ABQ8JIB9_DERPT</name>
<reference evidence="1 2" key="2">
    <citation type="journal article" date="2022" name="Mol. Biol. Evol.">
        <title>Comparative Genomics Reveals Insights into the Divergent Evolution of Astigmatic Mites and Household Pest Adaptations.</title>
        <authorList>
            <person name="Xiong Q."/>
            <person name="Wan A.T."/>
            <person name="Liu X."/>
            <person name="Fung C.S."/>
            <person name="Xiao X."/>
            <person name="Malainual N."/>
            <person name="Hou J."/>
            <person name="Wang L."/>
            <person name="Wang M."/>
            <person name="Yang K.Y."/>
            <person name="Cui Y."/>
            <person name="Leung E.L."/>
            <person name="Nong W."/>
            <person name="Shin S.K."/>
            <person name="Au S.W."/>
            <person name="Jeong K.Y."/>
            <person name="Chew F.T."/>
            <person name="Hui J.H."/>
            <person name="Leung T.F."/>
            <person name="Tungtrongchitr A."/>
            <person name="Zhong N."/>
            <person name="Liu Z."/>
            <person name="Tsui S.K."/>
        </authorList>
    </citation>
    <scope>NUCLEOTIDE SEQUENCE [LARGE SCALE GENOMIC DNA]</scope>
    <source>
        <strain evidence="1">Derp</strain>
    </source>
</reference>